<dbReference type="AlphaFoldDB" id="A0AAN6ZDW1"/>
<reference evidence="1" key="1">
    <citation type="journal article" date="2023" name="Mol. Phylogenet. Evol.">
        <title>Genome-scale phylogeny and comparative genomics of the fungal order Sordariales.</title>
        <authorList>
            <person name="Hensen N."/>
            <person name="Bonometti L."/>
            <person name="Westerberg I."/>
            <person name="Brannstrom I.O."/>
            <person name="Guillou S."/>
            <person name="Cros-Aarteil S."/>
            <person name="Calhoun S."/>
            <person name="Haridas S."/>
            <person name="Kuo A."/>
            <person name="Mondo S."/>
            <person name="Pangilinan J."/>
            <person name="Riley R."/>
            <person name="LaButti K."/>
            <person name="Andreopoulos B."/>
            <person name="Lipzen A."/>
            <person name="Chen C."/>
            <person name="Yan M."/>
            <person name="Daum C."/>
            <person name="Ng V."/>
            <person name="Clum A."/>
            <person name="Steindorff A."/>
            <person name="Ohm R.A."/>
            <person name="Martin F."/>
            <person name="Silar P."/>
            <person name="Natvig D.O."/>
            <person name="Lalanne C."/>
            <person name="Gautier V."/>
            <person name="Ament-Velasquez S.L."/>
            <person name="Kruys A."/>
            <person name="Hutchinson M.I."/>
            <person name="Powell A.J."/>
            <person name="Barry K."/>
            <person name="Miller A.N."/>
            <person name="Grigoriev I.V."/>
            <person name="Debuchy R."/>
            <person name="Gladieux P."/>
            <person name="Hiltunen Thoren M."/>
            <person name="Johannesson H."/>
        </authorList>
    </citation>
    <scope>NUCLEOTIDE SEQUENCE</scope>
    <source>
        <strain evidence="1">CBS 123565</strain>
    </source>
</reference>
<reference evidence="1" key="2">
    <citation type="submission" date="2023-05" db="EMBL/GenBank/DDBJ databases">
        <authorList>
            <consortium name="Lawrence Berkeley National Laboratory"/>
            <person name="Steindorff A."/>
            <person name="Hensen N."/>
            <person name="Bonometti L."/>
            <person name="Westerberg I."/>
            <person name="Brannstrom I.O."/>
            <person name="Guillou S."/>
            <person name="Cros-Aarteil S."/>
            <person name="Calhoun S."/>
            <person name="Haridas S."/>
            <person name="Kuo A."/>
            <person name="Mondo S."/>
            <person name="Pangilinan J."/>
            <person name="Riley R."/>
            <person name="Labutti K."/>
            <person name="Andreopoulos B."/>
            <person name="Lipzen A."/>
            <person name="Chen C."/>
            <person name="Yanf M."/>
            <person name="Daum C."/>
            <person name="Ng V."/>
            <person name="Clum A."/>
            <person name="Ohm R."/>
            <person name="Martin F."/>
            <person name="Silar P."/>
            <person name="Natvig D."/>
            <person name="Lalanne C."/>
            <person name="Gautier V."/>
            <person name="Ament-Velasquez S.L."/>
            <person name="Kruys A."/>
            <person name="Hutchinson M.I."/>
            <person name="Powell A.J."/>
            <person name="Barry K."/>
            <person name="Miller A.N."/>
            <person name="Grigoriev I.V."/>
            <person name="Debuchy R."/>
            <person name="Gladieux P."/>
            <person name="Thoren M.H."/>
            <person name="Johannesson H."/>
        </authorList>
    </citation>
    <scope>NUCLEOTIDE SEQUENCE</scope>
    <source>
        <strain evidence="1">CBS 123565</strain>
    </source>
</reference>
<evidence type="ECO:0000313" key="1">
    <source>
        <dbReference type="EMBL" id="KAK4133869.1"/>
    </source>
</evidence>
<feature type="non-terminal residue" evidence="1">
    <location>
        <position position="1"/>
    </location>
</feature>
<keyword evidence="2" id="KW-1185">Reference proteome</keyword>
<comment type="caution">
    <text evidence="1">The sequence shown here is derived from an EMBL/GenBank/DDBJ whole genome shotgun (WGS) entry which is preliminary data.</text>
</comment>
<name>A0AAN6ZDW1_9PEZI</name>
<organism evidence="1 2">
    <name type="scientific">Trichocladium antarcticum</name>
    <dbReference type="NCBI Taxonomy" id="1450529"/>
    <lineage>
        <taxon>Eukaryota</taxon>
        <taxon>Fungi</taxon>
        <taxon>Dikarya</taxon>
        <taxon>Ascomycota</taxon>
        <taxon>Pezizomycotina</taxon>
        <taxon>Sordariomycetes</taxon>
        <taxon>Sordariomycetidae</taxon>
        <taxon>Sordariales</taxon>
        <taxon>Chaetomiaceae</taxon>
        <taxon>Trichocladium</taxon>
    </lineage>
</organism>
<dbReference type="EMBL" id="MU853410">
    <property type="protein sequence ID" value="KAK4133869.1"/>
    <property type="molecule type" value="Genomic_DNA"/>
</dbReference>
<proteinExistence type="predicted"/>
<feature type="non-terminal residue" evidence="1">
    <location>
        <position position="70"/>
    </location>
</feature>
<evidence type="ECO:0000313" key="2">
    <source>
        <dbReference type="Proteomes" id="UP001304895"/>
    </source>
</evidence>
<accession>A0AAN6ZDW1</accession>
<sequence>RYDLDRYILTDVPEPDDAAAKQTWREDRRDVDDYLLATVSDDKIWEMLECLGWDATKIDPKKTFDKLTQY</sequence>
<protein>
    <submittedName>
        <fullName evidence="1">Uncharacterized protein</fullName>
    </submittedName>
</protein>
<dbReference type="Proteomes" id="UP001304895">
    <property type="component" value="Unassembled WGS sequence"/>
</dbReference>
<gene>
    <name evidence="1" type="ORF">BT67DRAFT_348454</name>
</gene>